<dbReference type="HOGENOM" id="CLU_009958_4_2_1"/>
<name>A0A0C3BW32_HEBCY</name>
<protein>
    <recommendedName>
        <fullName evidence="3">Actin-like ATPase domain-containing protein</fullName>
    </recommendedName>
</protein>
<reference evidence="2" key="2">
    <citation type="submission" date="2015-01" db="EMBL/GenBank/DDBJ databases">
        <title>Evolutionary Origins and Diversification of the Mycorrhizal Mutualists.</title>
        <authorList>
            <consortium name="DOE Joint Genome Institute"/>
            <consortium name="Mycorrhizal Genomics Consortium"/>
            <person name="Kohler A."/>
            <person name="Kuo A."/>
            <person name="Nagy L.G."/>
            <person name="Floudas D."/>
            <person name="Copeland A."/>
            <person name="Barry K.W."/>
            <person name="Cichocki N."/>
            <person name="Veneault-Fourrey C."/>
            <person name="LaButti K."/>
            <person name="Lindquist E.A."/>
            <person name="Lipzen A."/>
            <person name="Lundell T."/>
            <person name="Morin E."/>
            <person name="Murat C."/>
            <person name="Riley R."/>
            <person name="Ohm R."/>
            <person name="Sun H."/>
            <person name="Tunlid A."/>
            <person name="Henrissat B."/>
            <person name="Grigoriev I.V."/>
            <person name="Hibbett D.S."/>
            <person name="Martin F."/>
        </authorList>
    </citation>
    <scope>NUCLEOTIDE SEQUENCE [LARGE SCALE GENOMIC DNA]</scope>
    <source>
        <strain evidence="2">h7</strain>
    </source>
</reference>
<evidence type="ECO:0008006" key="3">
    <source>
        <dbReference type="Google" id="ProtNLM"/>
    </source>
</evidence>
<evidence type="ECO:0000313" key="1">
    <source>
        <dbReference type="EMBL" id="KIM40830.1"/>
    </source>
</evidence>
<dbReference type="InterPro" id="IPR043129">
    <property type="entry name" value="ATPase_NBD"/>
</dbReference>
<dbReference type="PANTHER" id="PTHR14187:SF5">
    <property type="entry name" value="HEAT SHOCK 70 KDA PROTEIN 12A"/>
    <property type="match status" value="1"/>
</dbReference>
<accession>A0A0C3BW32</accession>
<dbReference type="Gene3D" id="3.30.420.40">
    <property type="match status" value="1"/>
</dbReference>
<keyword evidence="2" id="KW-1185">Reference proteome</keyword>
<gene>
    <name evidence="1" type="ORF">M413DRAFT_72372</name>
</gene>
<reference evidence="1 2" key="1">
    <citation type="submission" date="2014-04" db="EMBL/GenBank/DDBJ databases">
        <authorList>
            <consortium name="DOE Joint Genome Institute"/>
            <person name="Kuo A."/>
            <person name="Gay G."/>
            <person name="Dore J."/>
            <person name="Kohler A."/>
            <person name="Nagy L.G."/>
            <person name="Floudas D."/>
            <person name="Copeland A."/>
            <person name="Barry K.W."/>
            <person name="Cichocki N."/>
            <person name="Veneault-Fourrey C."/>
            <person name="LaButti K."/>
            <person name="Lindquist E.A."/>
            <person name="Lipzen A."/>
            <person name="Lundell T."/>
            <person name="Morin E."/>
            <person name="Murat C."/>
            <person name="Sun H."/>
            <person name="Tunlid A."/>
            <person name="Henrissat B."/>
            <person name="Grigoriev I.V."/>
            <person name="Hibbett D.S."/>
            <person name="Martin F."/>
            <person name="Nordberg H.P."/>
            <person name="Cantor M.N."/>
            <person name="Hua S.X."/>
        </authorList>
    </citation>
    <scope>NUCLEOTIDE SEQUENCE [LARGE SCALE GENOMIC DNA]</scope>
    <source>
        <strain evidence="2">h7</strain>
    </source>
</reference>
<sequence length="582" mass="64902">MSITRVPYGGLSRKLVVAIDVGTTFSGVSYCVLDPGEIPEIRGVTRFPAQEGVGGSLKIPTIIYYDRSGDVKAAGAEATREGIALQAEEEQWVKAEWFKVWLRPKSTHPPPELHTIPPLPLNKTVVEVFGDFLRYIFECTKTYIQDTHSTGHTLWDNFGDEIYFVLTHPNGYEGPQQASMRAAAVCGGLVPDDAAAERRVSLVTEGEASLHYCIQSGLTAEAMKDGKGVMVVDCGGGTIDLSSYAQNGEAFEEIAPAECLYSGSIFVTSRARVFFEKLLKNTRFEEDVELIAERFDKRTKPSFRRQEDDYWIQFAAMREKDEQLGIRAGQLRVKGTDVASFFEPSITEIVYTIDDQNLSAETPIKSVFIVGGFAASDWLFSKVKEKLEELDIDVSRPDSQVNKAVAHGAVSYYLDHRVKTRVSKHTFGVRCGAPFDPYDPEHIERESTKQKSASGVWYIPGAFQIILPRKTPVAESKEFSRSLVRSSTHRGSLRTVSSQILCYRGEEGTPKWIDTEPDKYTVMCTITAQLDELVKTLEPQVTINDEGKEETYYMVEYKTGLLFGLTEFKASVIWEEDVGGPS</sequence>
<dbReference type="AlphaFoldDB" id="A0A0C3BW32"/>
<dbReference type="Proteomes" id="UP000053424">
    <property type="component" value="Unassembled WGS sequence"/>
</dbReference>
<dbReference type="SUPFAM" id="SSF53067">
    <property type="entry name" value="Actin-like ATPase domain"/>
    <property type="match status" value="2"/>
</dbReference>
<dbReference type="PANTHER" id="PTHR14187">
    <property type="entry name" value="ALPHA KINASE/ELONGATION FACTOR 2 KINASE"/>
    <property type="match status" value="1"/>
</dbReference>
<evidence type="ECO:0000313" key="2">
    <source>
        <dbReference type="Proteomes" id="UP000053424"/>
    </source>
</evidence>
<dbReference type="OrthoDB" id="2963168at2759"/>
<proteinExistence type="predicted"/>
<organism evidence="1 2">
    <name type="scientific">Hebeloma cylindrosporum</name>
    <dbReference type="NCBI Taxonomy" id="76867"/>
    <lineage>
        <taxon>Eukaryota</taxon>
        <taxon>Fungi</taxon>
        <taxon>Dikarya</taxon>
        <taxon>Basidiomycota</taxon>
        <taxon>Agaricomycotina</taxon>
        <taxon>Agaricomycetes</taxon>
        <taxon>Agaricomycetidae</taxon>
        <taxon>Agaricales</taxon>
        <taxon>Agaricineae</taxon>
        <taxon>Hymenogastraceae</taxon>
        <taxon>Hebeloma</taxon>
    </lineage>
</organism>
<dbReference type="STRING" id="686832.A0A0C3BW32"/>
<dbReference type="EMBL" id="KN831781">
    <property type="protein sequence ID" value="KIM40830.1"/>
    <property type="molecule type" value="Genomic_DNA"/>
</dbReference>
<dbReference type="CDD" id="cd10170">
    <property type="entry name" value="ASKHA_NBD_HSP70"/>
    <property type="match status" value="1"/>
</dbReference>